<dbReference type="RefSeq" id="WP_306067827.1">
    <property type="nucleotide sequence ID" value="NZ_JAROCA020000001.1"/>
</dbReference>
<dbReference type="EMBL" id="JAROCA020000001">
    <property type="protein sequence ID" value="MDY0405167.1"/>
    <property type="molecule type" value="Genomic_DNA"/>
</dbReference>
<name>A0ABU5CFR2_9BACI</name>
<sequence length="379" mass="43396">MMKSILKVFLLLISPLLLFGCGADKVKYEKGFPTSESPALSEFLRGELAGGSYRLLLRENEEQIYTDHQTDNRIVYYIISDDKMEDFYKSLLHSKNTADTLEDMHKTDKFTSNLTKLNDSKRYHLPLVELKKNNYMYIRTDKNETTLNLPDLLKKFDVKPNDDIYFSITHIKKDHFIIELVNANQDTEINKVIAIFVKQDLKKIVAASTVPKEFNNTLGNGELDGFSNLFTNSSNKRRYDMAFIRHGQYSIYDSKSNKLISIEKQDYLSKDGKYVYLGGNQGELEDGIQRIQTIENYLAGNDNYEREFKLSFKKIAKELKLKTSGISTATINYFNKDFVVLHLNYNGVLVGTAGATNVIVDLQDKDNPTAYIVDLGLVL</sequence>
<reference evidence="1 2" key="1">
    <citation type="submission" date="2023-10" db="EMBL/GenBank/DDBJ databases">
        <title>179-bfca-hs.</title>
        <authorList>
            <person name="Miliotis G."/>
            <person name="Sengupta P."/>
            <person name="Hameed A."/>
            <person name="Chuvochina M."/>
            <person name="Mcdonagh F."/>
            <person name="Simpson A.C."/>
            <person name="Singh N.K."/>
            <person name="Rekha P.D."/>
            <person name="Raman K."/>
            <person name="Hugenholtz P."/>
            <person name="Venkateswaran K."/>
        </authorList>
    </citation>
    <scope>NUCLEOTIDE SEQUENCE [LARGE SCALE GENOMIC DNA]</scope>
    <source>
        <strain evidence="1 2">179-BFC-A-HS</strain>
    </source>
</reference>
<dbReference type="PROSITE" id="PS51257">
    <property type="entry name" value="PROKAR_LIPOPROTEIN"/>
    <property type="match status" value="1"/>
</dbReference>
<evidence type="ECO:0000313" key="2">
    <source>
        <dbReference type="Proteomes" id="UP001228376"/>
    </source>
</evidence>
<evidence type="ECO:0008006" key="3">
    <source>
        <dbReference type="Google" id="ProtNLM"/>
    </source>
</evidence>
<evidence type="ECO:0000313" key="1">
    <source>
        <dbReference type="EMBL" id="MDY0405167.1"/>
    </source>
</evidence>
<accession>A0ABU5CFR2</accession>
<keyword evidence="2" id="KW-1185">Reference proteome</keyword>
<gene>
    <name evidence="1" type="ORF">P5G51_006905</name>
</gene>
<protein>
    <recommendedName>
        <fullName evidence="3">DUF4825 domain-containing protein</fullName>
    </recommendedName>
</protein>
<comment type="caution">
    <text evidence="1">The sequence shown here is derived from an EMBL/GenBank/DDBJ whole genome shotgun (WGS) entry which is preliminary data.</text>
</comment>
<proteinExistence type="predicted"/>
<dbReference type="Proteomes" id="UP001228376">
    <property type="component" value="Unassembled WGS sequence"/>
</dbReference>
<organism evidence="1 2">
    <name type="scientific">Tigheibacillus jepli</name>
    <dbReference type="NCBI Taxonomy" id="3035914"/>
    <lineage>
        <taxon>Bacteria</taxon>
        <taxon>Bacillati</taxon>
        <taxon>Bacillota</taxon>
        <taxon>Bacilli</taxon>
        <taxon>Bacillales</taxon>
        <taxon>Bacillaceae</taxon>
        <taxon>Tigheibacillus</taxon>
    </lineage>
</organism>